<protein>
    <submittedName>
        <fullName evidence="2">Uncharacterized protein</fullName>
    </submittedName>
</protein>
<name>A0A834CJF0_ORYME</name>
<dbReference type="EMBL" id="WKFB01000253">
    <property type="protein sequence ID" value="KAF6729633.1"/>
    <property type="molecule type" value="Genomic_DNA"/>
</dbReference>
<evidence type="ECO:0000313" key="3">
    <source>
        <dbReference type="Proteomes" id="UP000646548"/>
    </source>
</evidence>
<feature type="compositionally biased region" description="Basic and acidic residues" evidence="1">
    <location>
        <begin position="56"/>
        <end position="67"/>
    </location>
</feature>
<dbReference type="Proteomes" id="UP000646548">
    <property type="component" value="Unassembled WGS sequence"/>
</dbReference>
<sequence length="122" mass="13642">MTQDPHSLADLATQFPPLPAPIAKNHQRRQPQRIEPMRKSSIPPGDFSPSSFTDAEDARNDTPEVRTLDAGARVSPSTVADEEEVAYAAREGGRGGREGGDPEERKRRERRRERETGCNYEQ</sequence>
<reference evidence="2" key="1">
    <citation type="journal article" name="BMC Genomics">
        <title>Long-read sequencing and de novo genome assembly of marine medaka (Oryzias melastigma).</title>
        <authorList>
            <person name="Liang P."/>
            <person name="Saqib H.S.A."/>
            <person name="Ni X."/>
            <person name="Shen Y."/>
        </authorList>
    </citation>
    <scope>NUCLEOTIDE SEQUENCE</scope>
    <source>
        <strain evidence="2">Bigg-433</strain>
    </source>
</reference>
<organism evidence="2 3">
    <name type="scientific">Oryzias melastigma</name>
    <name type="common">Marine medaka</name>
    <dbReference type="NCBI Taxonomy" id="30732"/>
    <lineage>
        <taxon>Eukaryota</taxon>
        <taxon>Metazoa</taxon>
        <taxon>Chordata</taxon>
        <taxon>Craniata</taxon>
        <taxon>Vertebrata</taxon>
        <taxon>Euteleostomi</taxon>
        <taxon>Actinopterygii</taxon>
        <taxon>Neopterygii</taxon>
        <taxon>Teleostei</taxon>
        <taxon>Neoteleostei</taxon>
        <taxon>Acanthomorphata</taxon>
        <taxon>Ovalentaria</taxon>
        <taxon>Atherinomorphae</taxon>
        <taxon>Beloniformes</taxon>
        <taxon>Adrianichthyidae</taxon>
        <taxon>Oryziinae</taxon>
        <taxon>Oryzias</taxon>
    </lineage>
</organism>
<accession>A0A834CJF0</accession>
<proteinExistence type="predicted"/>
<dbReference type="AlphaFoldDB" id="A0A834CJF0"/>
<comment type="caution">
    <text evidence="2">The sequence shown here is derived from an EMBL/GenBank/DDBJ whole genome shotgun (WGS) entry which is preliminary data.</text>
</comment>
<gene>
    <name evidence="2" type="ORF">FQA47_009411</name>
</gene>
<feature type="compositionally biased region" description="Basic and acidic residues" evidence="1">
    <location>
        <begin position="91"/>
        <end position="116"/>
    </location>
</feature>
<evidence type="ECO:0000256" key="1">
    <source>
        <dbReference type="SAM" id="MobiDB-lite"/>
    </source>
</evidence>
<evidence type="ECO:0000313" key="2">
    <source>
        <dbReference type="EMBL" id="KAF6729633.1"/>
    </source>
</evidence>
<feature type="region of interest" description="Disordered" evidence="1">
    <location>
        <begin position="1"/>
        <end position="122"/>
    </location>
</feature>